<evidence type="ECO:0000313" key="3">
    <source>
        <dbReference type="Proteomes" id="UP001501565"/>
    </source>
</evidence>
<evidence type="ECO:0000256" key="1">
    <source>
        <dbReference type="SAM" id="SignalP"/>
    </source>
</evidence>
<comment type="caution">
    <text evidence="2">The sequence shown here is derived from an EMBL/GenBank/DDBJ whole genome shotgun (WGS) entry which is preliminary data.</text>
</comment>
<organism evidence="2 3">
    <name type="scientific">Litoribacillus peritrichatus</name>
    <dbReference type="NCBI Taxonomy" id="718191"/>
    <lineage>
        <taxon>Bacteria</taxon>
        <taxon>Pseudomonadati</taxon>
        <taxon>Pseudomonadota</taxon>
        <taxon>Gammaproteobacteria</taxon>
        <taxon>Oceanospirillales</taxon>
        <taxon>Oceanospirillaceae</taxon>
        <taxon>Litoribacillus</taxon>
    </lineage>
</organism>
<evidence type="ECO:0008006" key="4">
    <source>
        <dbReference type="Google" id="ProtNLM"/>
    </source>
</evidence>
<dbReference type="SUPFAM" id="SSF48452">
    <property type="entry name" value="TPR-like"/>
    <property type="match status" value="1"/>
</dbReference>
<proteinExistence type="predicted"/>
<reference evidence="3" key="1">
    <citation type="journal article" date="2019" name="Int. J. Syst. Evol. Microbiol.">
        <title>The Global Catalogue of Microorganisms (GCM) 10K type strain sequencing project: providing services to taxonomists for standard genome sequencing and annotation.</title>
        <authorList>
            <consortium name="The Broad Institute Genomics Platform"/>
            <consortium name="The Broad Institute Genome Sequencing Center for Infectious Disease"/>
            <person name="Wu L."/>
            <person name="Ma J."/>
        </authorList>
    </citation>
    <scope>NUCLEOTIDE SEQUENCE [LARGE SCALE GENOMIC DNA]</scope>
    <source>
        <strain evidence="3">JCM 17551</strain>
    </source>
</reference>
<dbReference type="RefSeq" id="WP_344800138.1">
    <property type="nucleotide sequence ID" value="NZ_BAABBN010000012.1"/>
</dbReference>
<feature type="signal peptide" evidence="1">
    <location>
        <begin position="1"/>
        <end position="18"/>
    </location>
</feature>
<dbReference type="EMBL" id="BAABBN010000012">
    <property type="protein sequence ID" value="GAA3937538.1"/>
    <property type="molecule type" value="Genomic_DNA"/>
</dbReference>
<dbReference type="Pfam" id="PF13181">
    <property type="entry name" value="TPR_8"/>
    <property type="match status" value="1"/>
</dbReference>
<dbReference type="InterPro" id="IPR011990">
    <property type="entry name" value="TPR-like_helical_dom_sf"/>
</dbReference>
<dbReference type="PROSITE" id="PS51257">
    <property type="entry name" value="PROKAR_LIPOPROTEIN"/>
    <property type="match status" value="1"/>
</dbReference>
<sequence length="218" mass="24454">MLKLFNKCILVGVLSVLAGCATQKFSTGDPSPATVIQPAAIVKDYSDYAALGLVNVDADFQNKFALALHAIKKKQTSKAETQLDQLISQRPDLVTPLYNRAVLAQSESQMELAFELFAKAHFIDPANTRVCNAYGRALRLEGEFQKAKEVYETCLSFEDQSPVVHKNYGILLDLYLQTPQIALKQYQAYLSKTPVEDRRVKGWVVDLERRLQAKEAQR</sequence>
<protein>
    <recommendedName>
        <fullName evidence="4">Tetratricopeptide repeat protein</fullName>
    </recommendedName>
</protein>
<feature type="chain" id="PRO_5047122313" description="Tetratricopeptide repeat protein" evidence="1">
    <location>
        <begin position="19"/>
        <end position="218"/>
    </location>
</feature>
<dbReference type="InterPro" id="IPR019734">
    <property type="entry name" value="TPR_rpt"/>
</dbReference>
<accession>A0ABP7N5F4</accession>
<dbReference type="Proteomes" id="UP001501565">
    <property type="component" value="Unassembled WGS sequence"/>
</dbReference>
<name>A0ABP7N5F4_9GAMM</name>
<dbReference type="Gene3D" id="1.25.40.10">
    <property type="entry name" value="Tetratricopeptide repeat domain"/>
    <property type="match status" value="1"/>
</dbReference>
<gene>
    <name evidence="2" type="ORF">GCM10022277_37360</name>
</gene>
<keyword evidence="1" id="KW-0732">Signal</keyword>
<keyword evidence="3" id="KW-1185">Reference proteome</keyword>
<evidence type="ECO:0000313" key="2">
    <source>
        <dbReference type="EMBL" id="GAA3937538.1"/>
    </source>
</evidence>